<reference evidence="1" key="1">
    <citation type="submission" date="2021-06" db="EMBL/GenBank/DDBJ databases">
        <authorList>
            <person name="Hodson N. C."/>
            <person name="Mongue J. A."/>
            <person name="Jaron S. K."/>
        </authorList>
    </citation>
    <scope>NUCLEOTIDE SEQUENCE</scope>
</reference>
<proteinExistence type="predicted"/>
<name>A0A8J2K5T0_9HEXA</name>
<evidence type="ECO:0000313" key="2">
    <source>
        <dbReference type="Proteomes" id="UP000708208"/>
    </source>
</evidence>
<accession>A0A8J2K5T0</accession>
<dbReference type="AlphaFoldDB" id="A0A8J2K5T0"/>
<comment type="caution">
    <text evidence="1">The sequence shown here is derived from an EMBL/GenBank/DDBJ whole genome shotgun (WGS) entry which is preliminary data.</text>
</comment>
<keyword evidence="2" id="KW-1185">Reference proteome</keyword>
<organism evidence="1 2">
    <name type="scientific">Allacma fusca</name>
    <dbReference type="NCBI Taxonomy" id="39272"/>
    <lineage>
        <taxon>Eukaryota</taxon>
        <taxon>Metazoa</taxon>
        <taxon>Ecdysozoa</taxon>
        <taxon>Arthropoda</taxon>
        <taxon>Hexapoda</taxon>
        <taxon>Collembola</taxon>
        <taxon>Symphypleona</taxon>
        <taxon>Sminthuridae</taxon>
        <taxon>Allacma</taxon>
    </lineage>
</organism>
<sequence>MDFRSSTSAPLRWTALTDRQSPGSEEVLPFPEAEVICNTPLTMMPQFLVEVPYNQFGYGSFPCLRISSRQIVSFEFPSFESCYFRPVRLVQA</sequence>
<dbReference type="Proteomes" id="UP000708208">
    <property type="component" value="Unassembled WGS sequence"/>
</dbReference>
<protein>
    <submittedName>
        <fullName evidence="1">Uncharacterized protein</fullName>
    </submittedName>
</protein>
<gene>
    <name evidence="1" type="ORF">AFUS01_LOCUS21928</name>
</gene>
<evidence type="ECO:0000313" key="1">
    <source>
        <dbReference type="EMBL" id="CAG7733485.1"/>
    </source>
</evidence>
<dbReference type="EMBL" id="CAJVCH010249817">
    <property type="protein sequence ID" value="CAG7733485.1"/>
    <property type="molecule type" value="Genomic_DNA"/>
</dbReference>